<organism evidence="2 3">
    <name type="scientific">Providencia alcalifaciens</name>
    <dbReference type="NCBI Taxonomy" id="126385"/>
    <lineage>
        <taxon>Bacteria</taxon>
        <taxon>Pseudomonadati</taxon>
        <taxon>Pseudomonadota</taxon>
        <taxon>Gammaproteobacteria</taxon>
        <taxon>Enterobacterales</taxon>
        <taxon>Morganellaceae</taxon>
        <taxon>Providencia</taxon>
    </lineage>
</organism>
<reference evidence="2 3" key="1">
    <citation type="submission" date="2019-10" db="EMBL/GenBank/DDBJ databases">
        <title>Comparative genomic analysis of Providencia.</title>
        <authorList>
            <person name="Yuan C."/>
            <person name="Wei Y."/>
            <person name="Yin Z."/>
        </authorList>
    </citation>
    <scope>NUCLEOTIDE SEQUENCE [LARGE SCALE GENOMIC DNA]</scope>
    <source>
        <strain evidence="3">wls1934</strain>
    </source>
</reference>
<proteinExistence type="predicted"/>
<evidence type="ECO:0000313" key="2">
    <source>
        <dbReference type="EMBL" id="MTC33342.1"/>
    </source>
</evidence>
<evidence type="ECO:0008006" key="4">
    <source>
        <dbReference type="Google" id="ProtNLM"/>
    </source>
</evidence>
<evidence type="ECO:0000313" key="3">
    <source>
        <dbReference type="Proteomes" id="UP000449944"/>
    </source>
</evidence>
<keyword evidence="1" id="KW-0472">Membrane</keyword>
<protein>
    <recommendedName>
        <fullName evidence="4">DUF2523 domain-containing protein</fullName>
    </recommendedName>
</protein>
<name>A0AAW9V6Q8_9GAMM</name>
<sequence>MPLLLAWLPALITWLFNAWRIYVAGSFIWRLIRSVALLIIIYAVVLYVFRGFIAAIVSWINTSANAVAPVMEAFSLFLPSNFETCVYIIISDYVLAMVLSWKHRIATALAGG</sequence>
<dbReference type="AlphaFoldDB" id="A0AAW9V6Q8"/>
<keyword evidence="1" id="KW-1133">Transmembrane helix</keyword>
<keyword evidence="1" id="KW-0812">Transmembrane</keyword>
<evidence type="ECO:0000256" key="1">
    <source>
        <dbReference type="SAM" id="Phobius"/>
    </source>
</evidence>
<feature type="transmembrane region" description="Helical" evidence="1">
    <location>
        <begin position="35"/>
        <end position="60"/>
    </location>
</feature>
<dbReference type="Proteomes" id="UP000449944">
    <property type="component" value="Unassembled WGS sequence"/>
</dbReference>
<comment type="caution">
    <text evidence="2">The sequence shown here is derived from an EMBL/GenBank/DDBJ whole genome shotgun (WGS) entry which is preliminary data.</text>
</comment>
<feature type="transmembrane region" description="Helical" evidence="1">
    <location>
        <begin position="80"/>
        <end position="99"/>
    </location>
</feature>
<accession>A0AAW9V6Q8</accession>
<gene>
    <name evidence="2" type="ORF">GKR67_01680</name>
</gene>
<dbReference type="EMBL" id="WLUB01000005">
    <property type="protein sequence ID" value="MTC33342.1"/>
    <property type="molecule type" value="Genomic_DNA"/>
</dbReference>
<feature type="transmembrane region" description="Helical" evidence="1">
    <location>
        <begin position="6"/>
        <end position="23"/>
    </location>
</feature>